<name>A0A8H3E5H3_9AGAM</name>
<organism evidence="3 4">
    <name type="scientific">Rhizoctonia solani</name>
    <dbReference type="NCBI Taxonomy" id="456999"/>
    <lineage>
        <taxon>Eukaryota</taxon>
        <taxon>Fungi</taxon>
        <taxon>Dikarya</taxon>
        <taxon>Basidiomycota</taxon>
        <taxon>Agaricomycotina</taxon>
        <taxon>Agaricomycetes</taxon>
        <taxon>Cantharellales</taxon>
        <taxon>Ceratobasidiaceae</taxon>
        <taxon>Rhizoctonia</taxon>
    </lineage>
</organism>
<comment type="caution">
    <text evidence="3">The sequence shown here is derived from an EMBL/GenBank/DDBJ whole genome shotgun (WGS) entry which is preliminary data.</text>
</comment>
<dbReference type="InterPro" id="IPR000210">
    <property type="entry name" value="BTB/POZ_dom"/>
</dbReference>
<dbReference type="AlphaFoldDB" id="A0A8H3E5H3"/>
<feature type="region of interest" description="Disordered" evidence="1">
    <location>
        <begin position="21"/>
        <end position="55"/>
    </location>
</feature>
<gene>
    <name evidence="3" type="ORF">RDB_LOCUS129775</name>
</gene>
<evidence type="ECO:0000313" key="3">
    <source>
        <dbReference type="EMBL" id="CAE7192797.1"/>
    </source>
</evidence>
<dbReference type="PROSITE" id="PS50097">
    <property type="entry name" value="BTB"/>
    <property type="match status" value="1"/>
</dbReference>
<protein>
    <recommendedName>
        <fullName evidence="2">BTB domain-containing protein</fullName>
    </recommendedName>
</protein>
<dbReference type="Proteomes" id="UP000663827">
    <property type="component" value="Unassembled WGS sequence"/>
</dbReference>
<accession>A0A8H3E5H3</accession>
<evidence type="ECO:0000259" key="2">
    <source>
        <dbReference type="PROSITE" id="PS50097"/>
    </source>
</evidence>
<feature type="domain" description="BTB" evidence="2">
    <location>
        <begin position="63"/>
        <end position="130"/>
    </location>
</feature>
<proteinExistence type="predicted"/>
<reference evidence="3" key="1">
    <citation type="submission" date="2021-01" db="EMBL/GenBank/DDBJ databases">
        <authorList>
            <person name="Kaushik A."/>
        </authorList>
    </citation>
    <scope>NUCLEOTIDE SEQUENCE</scope>
    <source>
        <strain evidence="3">AG5</strain>
    </source>
</reference>
<sequence>MNSPDIYSDVVISDISEPLDIGAAAGEPNSHIDNDAQHKEEKQESSSPHMLSDIPNVVDMGQSDIELRVNNTIFKTHKHFLVKFTRLGDMIQNTASKSTSSITLYRDERGVDDINNTFKVLYASAVEGPFNFDTPVLISALRISSAYGFDRMRDFAIQHLEKASLGAIQRIQLAREFGLLSWEDPAYKELSERENAITEEEAQVLGFAAFAKLAQAREEHKDKLKKEQEEKAKKEAEAKAKKEAEEKARKEAEVKAKKEAEEKAKKEAEAKAKKEAEEKAKKEAAEKAKKEADAKAKKEADEKAKKEGKK</sequence>
<evidence type="ECO:0000313" key="4">
    <source>
        <dbReference type="Proteomes" id="UP000663827"/>
    </source>
</evidence>
<dbReference type="EMBL" id="CAJNJQ010003148">
    <property type="protein sequence ID" value="CAE7192797.1"/>
    <property type="molecule type" value="Genomic_DNA"/>
</dbReference>
<feature type="region of interest" description="Disordered" evidence="1">
    <location>
        <begin position="221"/>
        <end position="310"/>
    </location>
</feature>
<evidence type="ECO:0000256" key="1">
    <source>
        <dbReference type="SAM" id="MobiDB-lite"/>
    </source>
</evidence>
<feature type="compositionally biased region" description="Basic and acidic residues" evidence="1">
    <location>
        <begin position="30"/>
        <end position="44"/>
    </location>
</feature>